<keyword evidence="2" id="KW-1185">Reference proteome</keyword>
<sequence>MDDFGRNRNVLAKLFVFLPKDDVPMKVMQGQSPLPPPNPGHLAIEKAELEKSSGRPGARNRSCKGSPRPVPARSVLAYERTASGMGRQKKSVGRSISNHIEFKVLQDELLWAGSDTGRRIGTNGKQQNMNQMINKIKVKTYEIGASVFSLDALLSLNIFSR</sequence>
<evidence type="ECO:0000313" key="3">
    <source>
        <dbReference type="WBParaSite" id="nRc.2.0.1.t05968-RA"/>
    </source>
</evidence>
<accession>A0A915HX16</accession>
<dbReference type="AlphaFoldDB" id="A0A915HX16"/>
<proteinExistence type="predicted"/>
<feature type="region of interest" description="Disordered" evidence="1">
    <location>
        <begin position="49"/>
        <end position="74"/>
    </location>
</feature>
<evidence type="ECO:0000256" key="1">
    <source>
        <dbReference type="SAM" id="MobiDB-lite"/>
    </source>
</evidence>
<dbReference type="WBParaSite" id="nRc.2.0.1.t05968-RA">
    <property type="protein sequence ID" value="nRc.2.0.1.t05968-RA"/>
    <property type="gene ID" value="nRc.2.0.1.g05968"/>
</dbReference>
<dbReference type="Proteomes" id="UP000887565">
    <property type="component" value="Unplaced"/>
</dbReference>
<reference evidence="3" key="1">
    <citation type="submission" date="2022-11" db="UniProtKB">
        <authorList>
            <consortium name="WormBaseParasite"/>
        </authorList>
    </citation>
    <scope>IDENTIFICATION</scope>
</reference>
<protein>
    <submittedName>
        <fullName evidence="3">Uncharacterized protein</fullName>
    </submittedName>
</protein>
<organism evidence="2 3">
    <name type="scientific">Romanomermis culicivorax</name>
    <name type="common">Nematode worm</name>
    <dbReference type="NCBI Taxonomy" id="13658"/>
    <lineage>
        <taxon>Eukaryota</taxon>
        <taxon>Metazoa</taxon>
        <taxon>Ecdysozoa</taxon>
        <taxon>Nematoda</taxon>
        <taxon>Enoplea</taxon>
        <taxon>Dorylaimia</taxon>
        <taxon>Mermithida</taxon>
        <taxon>Mermithoidea</taxon>
        <taxon>Mermithidae</taxon>
        <taxon>Romanomermis</taxon>
    </lineage>
</organism>
<name>A0A915HX16_ROMCU</name>
<evidence type="ECO:0000313" key="2">
    <source>
        <dbReference type="Proteomes" id="UP000887565"/>
    </source>
</evidence>